<sequence>MATPASPTPKQLKEIQLLALQDPDRLRSANVGGRSEHRNCVGHTAHRRWEWMQTAHGMPGEAMDVLGNRVVNENGKEGGEGGKSDCVVNNPDRKYSIMDVVFGQDAVLGYFHFVWQQMKWERKARKAEEVRVAFASFSAPVFSPCWTAPPLHCTPLSQKVAIKAAVAESLRSDAQVDPLDLARQQSLVSAGIVVGQEQGPLPPYTPAGAAPAYSP</sequence>
<dbReference type="Proteomes" id="UP000070544">
    <property type="component" value="Unassembled WGS sequence"/>
</dbReference>
<reference evidence="1 2" key="1">
    <citation type="journal article" date="2015" name="Genome Biol. Evol.">
        <title>Phylogenomic analyses indicate that early fungi evolved digesting cell walls of algal ancestors of land plants.</title>
        <authorList>
            <person name="Chang Y."/>
            <person name="Wang S."/>
            <person name="Sekimoto S."/>
            <person name="Aerts A.L."/>
            <person name="Choi C."/>
            <person name="Clum A."/>
            <person name="LaButti K.M."/>
            <person name="Lindquist E.A."/>
            <person name="Yee Ngan C."/>
            <person name="Ohm R.A."/>
            <person name="Salamov A.A."/>
            <person name="Grigoriev I.V."/>
            <person name="Spatafora J.W."/>
            <person name="Berbee M.L."/>
        </authorList>
    </citation>
    <scope>NUCLEOTIDE SEQUENCE [LARGE SCALE GENOMIC DNA]</scope>
    <source>
        <strain evidence="1 2">JEL478</strain>
    </source>
</reference>
<name>A0A139AWG1_GONPJ</name>
<dbReference type="EMBL" id="KQ965734">
    <property type="protein sequence ID" value="KXS20805.1"/>
    <property type="molecule type" value="Genomic_DNA"/>
</dbReference>
<gene>
    <name evidence="1" type="ORF">M427DRAFT_142561</name>
</gene>
<dbReference type="AlphaFoldDB" id="A0A139AWG1"/>
<protein>
    <submittedName>
        <fullName evidence="1">Uncharacterized protein</fullName>
    </submittedName>
</protein>
<accession>A0A139AWG1</accession>
<proteinExistence type="predicted"/>
<organism evidence="1 2">
    <name type="scientific">Gonapodya prolifera (strain JEL478)</name>
    <name type="common">Monoblepharis prolifera</name>
    <dbReference type="NCBI Taxonomy" id="1344416"/>
    <lineage>
        <taxon>Eukaryota</taxon>
        <taxon>Fungi</taxon>
        <taxon>Fungi incertae sedis</taxon>
        <taxon>Chytridiomycota</taxon>
        <taxon>Chytridiomycota incertae sedis</taxon>
        <taxon>Monoblepharidomycetes</taxon>
        <taxon>Monoblepharidales</taxon>
        <taxon>Gonapodyaceae</taxon>
        <taxon>Gonapodya</taxon>
    </lineage>
</organism>
<keyword evidence="2" id="KW-1185">Reference proteome</keyword>
<evidence type="ECO:0000313" key="1">
    <source>
        <dbReference type="EMBL" id="KXS20805.1"/>
    </source>
</evidence>
<evidence type="ECO:0000313" key="2">
    <source>
        <dbReference type="Proteomes" id="UP000070544"/>
    </source>
</evidence>